<dbReference type="EMBL" id="CP000885">
    <property type="protein sequence ID" value="ABX43243.1"/>
    <property type="molecule type" value="Genomic_DNA"/>
</dbReference>
<dbReference type="Proteomes" id="UP000000370">
    <property type="component" value="Chromosome"/>
</dbReference>
<protein>
    <submittedName>
        <fullName evidence="8">Major facilitator superfamily MFS_1</fullName>
    </submittedName>
</protein>
<feature type="transmembrane region" description="Helical" evidence="6">
    <location>
        <begin position="327"/>
        <end position="344"/>
    </location>
</feature>
<feature type="transmembrane region" description="Helical" evidence="6">
    <location>
        <begin position="103"/>
        <end position="121"/>
    </location>
</feature>
<feature type="transmembrane region" description="Helical" evidence="6">
    <location>
        <begin position="393"/>
        <end position="411"/>
    </location>
</feature>
<evidence type="ECO:0000313" key="9">
    <source>
        <dbReference type="Proteomes" id="UP000000370"/>
    </source>
</evidence>
<sequence length="432" mass="47979">MKLNYKRTFFVGLAFLSICSFWQLYDNIIPLILKNTFGIGETVTGVIMALDNVLALFLLPLFGILSDRTNTRWGRRTPFIVVGTIASTIFMMIIPIADQNKQFVVFIIALGLVLLSMGTYRSPAVALMPDLTPKPLRSMANAIINLMGAVGGLISLVLIMIFVKKEKSPDYVPTTPPNYIPLYTVVALIMLIAVIVLLVTIRENKMRDEVAVYNADEPEERIEVKNEPMKPEVKRSLIFLVASIFLWFTAYNAVTTAFSRYTEVVWKLGAGGFTTCLLVATGAAIVSYIPIGIIASKIGRKKTILIGISLITFSYVCGCFFAEYSSLINVVFAITGIGWAAINVNSYPMIVEMSKGSDVGKYTGYYYTFSMTAQIMTPILSGALLEFVSYRTLFPYAVFFSVGSFITMLFVKHGDAKPEKKQKMLENFDVED</sequence>
<keyword evidence="9" id="KW-1185">Reference proteome</keyword>
<evidence type="ECO:0000256" key="2">
    <source>
        <dbReference type="ARBA" id="ARBA00022448"/>
    </source>
</evidence>
<proteinExistence type="predicted"/>
<dbReference type="PANTHER" id="PTHR23528">
    <property type="match status" value="1"/>
</dbReference>
<dbReference type="eggNOG" id="COG2211">
    <property type="taxonomic scope" value="Bacteria"/>
</dbReference>
<name>A9KPG9_LACP7</name>
<dbReference type="PANTHER" id="PTHR23528:SF1">
    <property type="entry name" value="MAJOR FACILITATOR SUPERFAMILY (MFS) PROFILE DOMAIN-CONTAINING PROTEIN"/>
    <property type="match status" value="1"/>
</dbReference>
<keyword evidence="5 6" id="KW-0472">Membrane</keyword>
<dbReference type="Pfam" id="PF13347">
    <property type="entry name" value="MFS_2"/>
    <property type="match status" value="1"/>
</dbReference>
<feature type="transmembrane region" description="Helical" evidence="6">
    <location>
        <begin position="303"/>
        <end position="321"/>
    </location>
</feature>
<feature type="domain" description="Major facilitator superfamily (MFS) profile" evidence="7">
    <location>
        <begin position="1"/>
        <end position="415"/>
    </location>
</feature>
<comment type="subcellular location">
    <subcellularLocation>
        <location evidence="1">Cell membrane</location>
        <topology evidence="1">Multi-pass membrane protein</topology>
    </subcellularLocation>
</comment>
<dbReference type="SUPFAM" id="SSF103473">
    <property type="entry name" value="MFS general substrate transporter"/>
    <property type="match status" value="1"/>
</dbReference>
<accession>A9KPG9</accession>
<keyword evidence="4 6" id="KW-1133">Transmembrane helix</keyword>
<dbReference type="KEGG" id="cpy:Cphy_2885"/>
<evidence type="ECO:0000256" key="1">
    <source>
        <dbReference type="ARBA" id="ARBA00004651"/>
    </source>
</evidence>
<gene>
    <name evidence="8" type="ordered locus">Cphy_2885</name>
</gene>
<feature type="transmembrane region" description="Helical" evidence="6">
    <location>
        <begin position="237"/>
        <end position="258"/>
    </location>
</feature>
<keyword evidence="2" id="KW-0813">Transport</keyword>
<feature type="transmembrane region" description="Helical" evidence="6">
    <location>
        <begin position="45"/>
        <end position="65"/>
    </location>
</feature>
<dbReference type="Gene3D" id="1.20.1250.20">
    <property type="entry name" value="MFS general substrate transporter like domains"/>
    <property type="match status" value="2"/>
</dbReference>
<feature type="transmembrane region" description="Helical" evidence="6">
    <location>
        <begin position="142"/>
        <end position="162"/>
    </location>
</feature>
<dbReference type="GO" id="GO:0005886">
    <property type="term" value="C:plasma membrane"/>
    <property type="evidence" value="ECO:0007669"/>
    <property type="project" value="UniProtKB-SubCell"/>
</dbReference>
<dbReference type="AlphaFoldDB" id="A9KPG9"/>
<evidence type="ECO:0000256" key="3">
    <source>
        <dbReference type="ARBA" id="ARBA00022692"/>
    </source>
</evidence>
<organism evidence="8 9">
    <name type="scientific">Lachnoclostridium phytofermentans (strain ATCC 700394 / DSM 18823 / ISDg)</name>
    <name type="common">Clostridium phytofermentans</name>
    <dbReference type="NCBI Taxonomy" id="357809"/>
    <lineage>
        <taxon>Bacteria</taxon>
        <taxon>Bacillati</taxon>
        <taxon>Bacillota</taxon>
        <taxon>Clostridia</taxon>
        <taxon>Lachnospirales</taxon>
        <taxon>Lachnospiraceae</taxon>
    </lineage>
</organism>
<dbReference type="OrthoDB" id="7584869at2"/>
<dbReference type="STRING" id="357809.Cphy_2885"/>
<feature type="transmembrane region" description="Helical" evidence="6">
    <location>
        <begin position="77"/>
        <end position="97"/>
    </location>
</feature>
<evidence type="ECO:0000256" key="5">
    <source>
        <dbReference type="ARBA" id="ARBA00023136"/>
    </source>
</evidence>
<dbReference type="InterPro" id="IPR020846">
    <property type="entry name" value="MFS_dom"/>
</dbReference>
<dbReference type="HOGENOM" id="CLU_038661_0_0_9"/>
<keyword evidence="3 6" id="KW-0812">Transmembrane</keyword>
<feature type="transmembrane region" description="Helical" evidence="6">
    <location>
        <begin position="270"/>
        <end position="291"/>
    </location>
</feature>
<dbReference type="GO" id="GO:0022857">
    <property type="term" value="F:transmembrane transporter activity"/>
    <property type="evidence" value="ECO:0007669"/>
    <property type="project" value="InterPro"/>
</dbReference>
<evidence type="ECO:0000313" key="8">
    <source>
        <dbReference type="EMBL" id="ABX43243.1"/>
    </source>
</evidence>
<evidence type="ECO:0000256" key="6">
    <source>
        <dbReference type="SAM" id="Phobius"/>
    </source>
</evidence>
<dbReference type="PROSITE" id="PS50850">
    <property type="entry name" value="MFS"/>
    <property type="match status" value="1"/>
</dbReference>
<feature type="transmembrane region" description="Helical" evidence="6">
    <location>
        <begin position="182"/>
        <end position="201"/>
    </location>
</feature>
<evidence type="ECO:0000256" key="4">
    <source>
        <dbReference type="ARBA" id="ARBA00022989"/>
    </source>
</evidence>
<feature type="transmembrane region" description="Helical" evidence="6">
    <location>
        <begin position="7"/>
        <end position="25"/>
    </location>
</feature>
<reference evidence="9" key="1">
    <citation type="submission" date="2007-11" db="EMBL/GenBank/DDBJ databases">
        <title>Complete genome sequence of Clostridium phytofermentans ISDg.</title>
        <authorList>
            <person name="Leschine S.B."/>
            <person name="Warnick T.A."/>
            <person name="Blanchard J.L."/>
            <person name="Schnell D.J."/>
            <person name="Petit E.L."/>
            <person name="LaTouf W.G."/>
            <person name="Copeland A."/>
            <person name="Lucas S."/>
            <person name="Lapidus A."/>
            <person name="Barry K."/>
            <person name="Glavina del Rio T."/>
            <person name="Dalin E."/>
            <person name="Tice H."/>
            <person name="Pitluck S."/>
            <person name="Kiss H."/>
            <person name="Brettin T."/>
            <person name="Bruce D."/>
            <person name="Detter J.C."/>
            <person name="Han C."/>
            <person name="Kuske C."/>
            <person name="Schmutz J."/>
            <person name="Larimer F."/>
            <person name="Land M."/>
            <person name="Hauser L."/>
            <person name="Kyrpides N."/>
            <person name="Kim E.A."/>
            <person name="Richardson P."/>
        </authorList>
    </citation>
    <scope>NUCLEOTIDE SEQUENCE [LARGE SCALE GENOMIC DNA]</scope>
    <source>
        <strain evidence="9">ATCC 700394 / DSM 18823 / ISDg</strain>
    </source>
</reference>
<evidence type="ECO:0000259" key="7">
    <source>
        <dbReference type="PROSITE" id="PS50850"/>
    </source>
</evidence>
<dbReference type="RefSeq" id="WP_012200894.1">
    <property type="nucleotide sequence ID" value="NC_010001.1"/>
</dbReference>
<feature type="transmembrane region" description="Helical" evidence="6">
    <location>
        <begin position="365"/>
        <end position="387"/>
    </location>
</feature>
<dbReference type="InterPro" id="IPR036259">
    <property type="entry name" value="MFS_trans_sf"/>
</dbReference>